<dbReference type="RefSeq" id="XP_066706946.1">
    <property type="nucleotide sequence ID" value="XM_066838053.1"/>
</dbReference>
<evidence type="ECO:0000313" key="3">
    <source>
        <dbReference type="Proteomes" id="UP001391051"/>
    </source>
</evidence>
<comment type="caution">
    <text evidence="2">The sequence shown here is derived from an EMBL/GenBank/DDBJ whole genome shotgun (WGS) entry which is preliminary data.</text>
</comment>
<dbReference type="GeneID" id="92071115"/>
<reference evidence="2 3" key="1">
    <citation type="submission" date="2023-01" db="EMBL/GenBank/DDBJ databases">
        <title>Analysis of 21 Apiospora genomes using comparative genomics revels a genus with tremendous synthesis potential of carbohydrate active enzymes and secondary metabolites.</title>
        <authorList>
            <person name="Sorensen T."/>
        </authorList>
    </citation>
    <scope>NUCLEOTIDE SEQUENCE [LARGE SCALE GENOMIC DNA]</scope>
    <source>
        <strain evidence="2 3">CBS 24483</strain>
    </source>
</reference>
<feature type="chain" id="PRO_5046618422" description="Secreted protein" evidence="1">
    <location>
        <begin position="18"/>
        <end position="86"/>
    </location>
</feature>
<keyword evidence="1" id="KW-0732">Signal</keyword>
<gene>
    <name evidence="2" type="ORF">PG986_001831</name>
</gene>
<evidence type="ECO:0000313" key="2">
    <source>
        <dbReference type="EMBL" id="KAK7967554.1"/>
    </source>
</evidence>
<feature type="signal peptide" evidence="1">
    <location>
        <begin position="1"/>
        <end position="17"/>
    </location>
</feature>
<accession>A0ABR1QY37</accession>
<dbReference type="Proteomes" id="UP001391051">
    <property type="component" value="Unassembled WGS sequence"/>
</dbReference>
<protein>
    <recommendedName>
        <fullName evidence="4">Secreted protein</fullName>
    </recommendedName>
</protein>
<dbReference type="EMBL" id="JAQQWE010000001">
    <property type="protein sequence ID" value="KAK7967554.1"/>
    <property type="molecule type" value="Genomic_DNA"/>
</dbReference>
<evidence type="ECO:0008006" key="4">
    <source>
        <dbReference type="Google" id="ProtNLM"/>
    </source>
</evidence>
<organism evidence="2 3">
    <name type="scientific">Apiospora aurea</name>
    <dbReference type="NCBI Taxonomy" id="335848"/>
    <lineage>
        <taxon>Eukaryota</taxon>
        <taxon>Fungi</taxon>
        <taxon>Dikarya</taxon>
        <taxon>Ascomycota</taxon>
        <taxon>Pezizomycotina</taxon>
        <taxon>Sordariomycetes</taxon>
        <taxon>Xylariomycetidae</taxon>
        <taxon>Amphisphaeriales</taxon>
        <taxon>Apiosporaceae</taxon>
        <taxon>Apiospora</taxon>
    </lineage>
</organism>
<sequence>MDMVIVVLVSAPSNAIAVMVDCVAVTPDDADVGLVVRFPCAVDVAVAGMGPGMLMPGMDIGIESILAWWASSKRNERTDGRVGARL</sequence>
<keyword evidence="3" id="KW-1185">Reference proteome</keyword>
<name>A0ABR1QY37_9PEZI</name>
<proteinExistence type="predicted"/>
<evidence type="ECO:0000256" key="1">
    <source>
        <dbReference type="SAM" id="SignalP"/>
    </source>
</evidence>